<protein>
    <submittedName>
        <fullName evidence="2">Uncharacterized protein</fullName>
    </submittedName>
</protein>
<name>E1SLJ8_FERBD</name>
<proteinExistence type="predicted"/>
<feature type="transmembrane region" description="Helical" evidence="1">
    <location>
        <begin position="6"/>
        <end position="29"/>
    </location>
</feature>
<organism evidence="2 3">
    <name type="scientific">Ferrimonas balearica (strain DSM 9799 / CCM 4581 / KCTC 23876 / PAT)</name>
    <dbReference type="NCBI Taxonomy" id="550540"/>
    <lineage>
        <taxon>Bacteria</taxon>
        <taxon>Pseudomonadati</taxon>
        <taxon>Pseudomonadota</taxon>
        <taxon>Gammaproteobacteria</taxon>
        <taxon>Alteromonadales</taxon>
        <taxon>Ferrimonadaceae</taxon>
        <taxon>Ferrimonas</taxon>
    </lineage>
</organism>
<evidence type="ECO:0000313" key="2">
    <source>
        <dbReference type="EMBL" id="ADN77549.1"/>
    </source>
</evidence>
<dbReference type="AlphaFoldDB" id="E1SLJ8"/>
<evidence type="ECO:0000256" key="1">
    <source>
        <dbReference type="SAM" id="Phobius"/>
    </source>
</evidence>
<dbReference type="GeneID" id="67183566"/>
<keyword evidence="1" id="KW-0812">Transmembrane</keyword>
<accession>E1SLJ8</accession>
<dbReference type="Proteomes" id="UP000006683">
    <property type="component" value="Chromosome"/>
</dbReference>
<keyword evidence="3" id="KW-1185">Reference proteome</keyword>
<dbReference type="EMBL" id="CP002209">
    <property type="protein sequence ID" value="ADN77549.1"/>
    <property type="molecule type" value="Genomic_DNA"/>
</dbReference>
<evidence type="ECO:0000313" key="3">
    <source>
        <dbReference type="Proteomes" id="UP000006683"/>
    </source>
</evidence>
<dbReference type="STRING" id="550540.Fbal_3351"/>
<sequence>MASLSALLVSPVLLLMLQLTITLPMLLVLCPTRLEHPKTGISLGVFLGVVPPMLWLYLILLTMKNKRLPAP</sequence>
<gene>
    <name evidence="2" type="ordered locus">Fbal_3351</name>
</gene>
<dbReference type="KEGG" id="fbl:Fbal_3351"/>
<feature type="transmembrane region" description="Helical" evidence="1">
    <location>
        <begin position="41"/>
        <end position="63"/>
    </location>
</feature>
<dbReference type="RefSeq" id="WP_013346855.1">
    <property type="nucleotide sequence ID" value="NC_014541.1"/>
</dbReference>
<dbReference type="HOGENOM" id="CLU_2734064_0_0_6"/>
<keyword evidence="1" id="KW-0472">Membrane</keyword>
<reference evidence="2 3" key="1">
    <citation type="journal article" date="2010" name="Stand. Genomic Sci.">
        <title>Complete genome sequence of Ferrimonas balearica type strain (PAT).</title>
        <authorList>
            <person name="Nolan M."/>
            <person name="Sikorski J."/>
            <person name="Davenport K."/>
            <person name="Lucas S."/>
            <person name="Glavina Del Rio T."/>
            <person name="Tice H."/>
            <person name="Cheng J."/>
            <person name="Goodwin L."/>
            <person name="Pitluck S."/>
            <person name="Liolios K."/>
            <person name="Ivanova N."/>
            <person name="Mavromatis K."/>
            <person name="Ovchinnikova G."/>
            <person name="Pati A."/>
            <person name="Chen A."/>
            <person name="Palaniappan K."/>
            <person name="Land M."/>
            <person name="Hauser L."/>
            <person name="Chang Y."/>
            <person name="Jeffries C."/>
            <person name="Tapia R."/>
            <person name="Brettin T."/>
            <person name="Detter J."/>
            <person name="Han C."/>
            <person name="Yasawong M."/>
            <person name="Rohde M."/>
            <person name="Tindall B."/>
            <person name="Goker M."/>
            <person name="Woyke T."/>
            <person name="Bristow J."/>
            <person name="Eisen J."/>
            <person name="Markowitz V."/>
            <person name="Hugenholtz P."/>
            <person name="Kyrpides N."/>
            <person name="Klenk H."/>
            <person name="Lapidus A."/>
        </authorList>
    </citation>
    <scope>NUCLEOTIDE SEQUENCE [LARGE SCALE GENOMIC DNA]</scope>
    <source>
        <strain evidence="3">DSM 9799 / CCM 4581 / KCTC 23876 / PAT</strain>
    </source>
</reference>
<keyword evidence="1" id="KW-1133">Transmembrane helix</keyword>